<dbReference type="EMBL" id="CAEFZW010000004">
    <property type="protein sequence ID" value="CAB4254604.1"/>
    <property type="molecule type" value="Genomic_DNA"/>
</dbReference>
<reference evidence="5 6" key="1">
    <citation type="submission" date="2020-05" db="EMBL/GenBank/DDBJ databases">
        <authorList>
            <person name="Casaregola S."/>
            <person name="Devillers H."/>
            <person name="Grondin C."/>
        </authorList>
    </citation>
    <scope>NUCLEOTIDE SEQUENCE [LARGE SCALE GENOMIC DNA]</scope>
    <source>
        <strain evidence="5 6">CLIB 1767</strain>
    </source>
</reference>
<accession>A0A8H2ZGH5</accession>
<sequence>MPSVSSLHKVVSLTSAGSDLHLHHAYSRQLSRVVSYAQMKEANAIPDDSFKLLIVGDTGIGKTQLWHAYVDHHKTNHDKEEDEEESHIIMIDDKVSGKYIQLALWDTVGGEVADRLRPLSYSNADIVILAYNVNDRISFENIRKKWAREAKHFASKSQKLLLGTQADYNNNNSANTRITEEEANEMAERIGAFSHLQCSVNDKINITKIMDVILDQLLQDGYNRDTLGVPLPTDMSKLLEQKLEKLTAQDHNEIDSKLHTNQTKSVPKKKRQGHSNIKKKIKQKDSCIIA</sequence>
<evidence type="ECO:0000256" key="4">
    <source>
        <dbReference type="SAM" id="MobiDB-lite"/>
    </source>
</evidence>
<feature type="region of interest" description="Disordered" evidence="4">
    <location>
        <begin position="252"/>
        <end position="277"/>
    </location>
</feature>
<comment type="caution">
    <text evidence="5">The sequence shown here is derived from an EMBL/GenBank/DDBJ whole genome shotgun (WGS) entry which is preliminary data.</text>
</comment>
<evidence type="ECO:0000256" key="1">
    <source>
        <dbReference type="ARBA" id="ARBA00022481"/>
    </source>
</evidence>
<dbReference type="GO" id="GO:0005525">
    <property type="term" value="F:GTP binding"/>
    <property type="evidence" value="ECO:0007669"/>
    <property type="project" value="UniProtKB-KW"/>
</dbReference>
<dbReference type="PROSITE" id="PS51419">
    <property type="entry name" value="RAB"/>
    <property type="match status" value="1"/>
</dbReference>
<gene>
    <name evidence="5" type="ORF">KABA2_04S10054</name>
</gene>
<evidence type="ECO:0000313" key="6">
    <source>
        <dbReference type="Proteomes" id="UP000644660"/>
    </source>
</evidence>
<dbReference type="PROSITE" id="PS51420">
    <property type="entry name" value="RHO"/>
    <property type="match status" value="1"/>
</dbReference>
<dbReference type="Pfam" id="PF00071">
    <property type="entry name" value="Ras"/>
    <property type="match status" value="1"/>
</dbReference>
<proteinExistence type="predicted"/>
<dbReference type="GO" id="GO:0003924">
    <property type="term" value="F:GTPase activity"/>
    <property type="evidence" value="ECO:0007669"/>
    <property type="project" value="InterPro"/>
</dbReference>
<keyword evidence="2" id="KW-0547">Nucleotide-binding</keyword>
<dbReference type="Gene3D" id="3.40.50.300">
    <property type="entry name" value="P-loop containing nucleotide triphosphate hydrolases"/>
    <property type="match status" value="1"/>
</dbReference>
<protein>
    <submittedName>
        <fullName evidence="5">Similar to Saccharomyces cerevisiae YKR055W RHO4 Non-essential small GTPase of the Rho/Rac subfamily of Ras-like proteins, likely to be involved in the establishment of cell polarity</fullName>
    </submittedName>
</protein>
<dbReference type="OrthoDB" id="8830751at2759"/>
<dbReference type="InterPro" id="IPR001806">
    <property type="entry name" value="Small_GTPase"/>
</dbReference>
<dbReference type="InterPro" id="IPR005225">
    <property type="entry name" value="Small_GTP-bd"/>
</dbReference>
<keyword evidence="6" id="KW-1185">Reference proteome</keyword>
<dbReference type="PRINTS" id="PR00449">
    <property type="entry name" value="RASTRNSFRMNG"/>
</dbReference>
<dbReference type="AlphaFoldDB" id="A0A8H2ZGH5"/>
<evidence type="ECO:0000256" key="3">
    <source>
        <dbReference type="ARBA" id="ARBA00023134"/>
    </source>
</evidence>
<dbReference type="InterPro" id="IPR027417">
    <property type="entry name" value="P-loop_NTPase"/>
</dbReference>
<keyword evidence="1" id="KW-0488">Methylation</keyword>
<dbReference type="RefSeq" id="XP_041406448.1">
    <property type="nucleotide sequence ID" value="XM_041550514.1"/>
</dbReference>
<dbReference type="NCBIfam" id="TIGR00231">
    <property type="entry name" value="small_GTP"/>
    <property type="match status" value="1"/>
</dbReference>
<dbReference type="PANTHER" id="PTHR24072">
    <property type="entry name" value="RHO FAMILY GTPASE"/>
    <property type="match status" value="1"/>
</dbReference>
<keyword evidence="3" id="KW-0342">GTP-binding</keyword>
<dbReference type="SUPFAM" id="SSF52540">
    <property type="entry name" value="P-loop containing nucleoside triphosphate hydrolases"/>
    <property type="match status" value="1"/>
</dbReference>
<dbReference type="Proteomes" id="UP000644660">
    <property type="component" value="Unassembled WGS sequence"/>
</dbReference>
<evidence type="ECO:0000256" key="2">
    <source>
        <dbReference type="ARBA" id="ARBA00022741"/>
    </source>
</evidence>
<dbReference type="GeneID" id="64857604"/>
<dbReference type="SMART" id="SM00174">
    <property type="entry name" value="RHO"/>
    <property type="match status" value="1"/>
</dbReference>
<dbReference type="GO" id="GO:0007264">
    <property type="term" value="P:small GTPase-mediated signal transduction"/>
    <property type="evidence" value="ECO:0007669"/>
    <property type="project" value="InterPro"/>
</dbReference>
<organism evidence="5 6">
    <name type="scientific">Maudiozyma barnettii</name>
    <dbReference type="NCBI Taxonomy" id="61262"/>
    <lineage>
        <taxon>Eukaryota</taxon>
        <taxon>Fungi</taxon>
        <taxon>Dikarya</taxon>
        <taxon>Ascomycota</taxon>
        <taxon>Saccharomycotina</taxon>
        <taxon>Saccharomycetes</taxon>
        <taxon>Saccharomycetales</taxon>
        <taxon>Saccharomycetaceae</taxon>
        <taxon>Maudiozyma</taxon>
    </lineage>
</organism>
<name>A0A8H2ZGH5_9SACH</name>
<feature type="compositionally biased region" description="Basic residues" evidence="4">
    <location>
        <begin position="266"/>
        <end position="277"/>
    </location>
</feature>
<evidence type="ECO:0000313" key="5">
    <source>
        <dbReference type="EMBL" id="CAB4254604.1"/>
    </source>
</evidence>
<dbReference type="InterPro" id="IPR003578">
    <property type="entry name" value="Small_GTPase_Rho"/>
</dbReference>
<dbReference type="SMART" id="SM00175">
    <property type="entry name" value="RAB"/>
    <property type="match status" value="1"/>
</dbReference>